<dbReference type="GO" id="GO:0004674">
    <property type="term" value="F:protein serine/threonine kinase activity"/>
    <property type="evidence" value="ECO:0007669"/>
    <property type="project" value="UniProtKB-KW"/>
</dbReference>
<keyword evidence="6" id="KW-0067">ATP-binding</keyword>
<keyword evidence="5" id="KW-0418">Kinase</keyword>
<dbReference type="OrthoDB" id="2936973at2759"/>
<dbReference type="InParanoid" id="A0A165I0A9"/>
<dbReference type="PROSITE" id="PS50011">
    <property type="entry name" value="PROTEIN_KINASE_DOM"/>
    <property type="match status" value="1"/>
</dbReference>
<evidence type="ECO:0000256" key="5">
    <source>
        <dbReference type="ARBA" id="ARBA00022777"/>
    </source>
</evidence>
<evidence type="ECO:0000256" key="7">
    <source>
        <dbReference type="ARBA" id="ARBA00047899"/>
    </source>
</evidence>
<feature type="domain" description="Protein kinase" evidence="9">
    <location>
        <begin position="41"/>
        <end position="382"/>
    </location>
</feature>
<gene>
    <name evidence="10" type="ORF">EXIGLDRAFT_749519</name>
</gene>
<protein>
    <recommendedName>
        <fullName evidence="1">non-specific serine/threonine protein kinase</fullName>
        <ecNumber evidence="1">2.7.11.1</ecNumber>
    </recommendedName>
</protein>
<dbReference type="Pfam" id="PF01163">
    <property type="entry name" value="RIO1"/>
    <property type="match status" value="1"/>
</dbReference>
<dbReference type="PANTHER" id="PTHR37171:SF1">
    <property type="entry name" value="SERINE_THREONINE-PROTEIN KINASE YRZF-RELATED"/>
    <property type="match status" value="1"/>
</dbReference>
<dbReference type="AlphaFoldDB" id="A0A165I0A9"/>
<dbReference type="InterPro" id="IPR011009">
    <property type="entry name" value="Kinase-like_dom_sf"/>
</dbReference>
<evidence type="ECO:0000256" key="3">
    <source>
        <dbReference type="ARBA" id="ARBA00022679"/>
    </source>
</evidence>
<evidence type="ECO:0000313" key="11">
    <source>
        <dbReference type="Proteomes" id="UP000077266"/>
    </source>
</evidence>
<evidence type="ECO:0000256" key="2">
    <source>
        <dbReference type="ARBA" id="ARBA00022527"/>
    </source>
</evidence>
<evidence type="ECO:0000256" key="6">
    <source>
        <dbReference type="ARBA" id="ARBA00022840"/>
    </source>
</evidence>
<reference evidence="10 11" key="1">
    <citation type="journal article" date="2016" name="Mol. Biol. Evol.">
        <title>Comparative Genomics of Early-Diverging Mushroom-Forming Fungi Provides Insights into the Origins of Lignocellulose Decay Capabilities.</title>
        <authorList>
            <person name="Nagy L.G."/>
            <person name="Riley R."/>
            <person name="Tritt A."/>
            <person name="Adam C."/>
            <person name="Daum C."/>
            <person name="Floudas D."/>
            <person name="Sun H."/>
            <person name="Yadav J.S."/>
            <person name="Pangilinan J."/>
            <person name="Larsson K.H."/>
            <person name="Matsuura K."/>
            <person name="Barry K."/>
            <person name="Labutti K."/>
            <person name="Kuo R."/>
            <person name="Ohm R.A."/>
            <person name="Bhattacharya S.S."/>
            <person name="Shirouzu T."/>
            <person name="Yoshinaga Y."/>
            <person name="Martin F.M."/>
            <person name="Grigoriev I.V."/>
            <person name="Hibbett D.S."/>
        </authorList>
    </citation>
    <scope>NUCLEOTIDE SEQUENCE [LARGE SCALE GENOMIC DNA]</scope>
    <source>
        <strain evidence="10 11">HHB12029</strain>
    </source>
</reference>
<comment type="catalytic activity">
    <reaction evidence="8">
        <text>L-seryl-[protein] + ATP = O-phospho-L-seryl-[protein] + ADP + H(+)</text>
        <dbReference type="Rhea" id="RHEA:17989"/>
        <dbReference type="Rhea" id="RHEA-COMP:9863"/>
        <dbReference type="Rhea" id="RHEA-COMP:11604"/>
        <dbReference type="ChEBI" id="CHEBI:15378"/>
        <dbReference type="ChEBI" id="CHEBI:29999"/>
        <dbReference type="ChEBI" id="CHEBI:30616"/>
        <dbReference type="ChEBI" id="CHEBI:83421"/>
        <dbReference type="ChEBI" id="CHEBI:456216"/>
        <dbReference type="EC" id="2.7.11.1"/>
    </reaction>
</comment>
<sequence>MSSADDKDRYRLPEYCPFKPGAKLTLQLDDESKSSVEVQILQPFLPLSNGQALHVRLTAPHPRLPSNLLIKLFDRRFMCRDMDPDNLWSPASELAARTAWRRGAADDREDVDINVFEPEDPWLREKLPWMRMMEAFRTEREAYRRLTALQGTVIPKFFTTLTWHDPQLDAFAPATHPMFSPNTPGLAIEFIEGTTLYDIEERKTANDCPTDAEEHMSAKVLDIARALGKYGVIHRDIRAFNIMLRSPSLDPVLIDFGHAVLRGEHDDWTERLREAKQINEFRRVLWFAHVHDPTPSPCSPEGDPVRGFFFLNWAAEAIKSPAKRLEWFEPVPLPCEGPTYKMVVDPSDGRKLSASVGERVALVPKIMNVSLSQISSTWAWWL</sequence>
<keyword evidence="4" id="KW-0547">Nucleotide-binding</keyword>
<keyword evidence="3" id="KW-0808">Transferase</keyword>
<dbReference type="EMBL" id="KV426003">
    <property type="protein sequence ID" value="KZV92714.1"/>
    <property type="molecule type" value="Genomic_DNA"/>
</dbReference>
<evidence type="ECO:0000256" key="4">
    <source>
        <dbReference type="ARBA" id="ARBA00022741"/>
    </source>
</evidence>
<dbReference type="PANTHER" id="PTHR37171">
    <property type="entry name" value="SERINE/THREONINE-PROTEIN KINASE YRZF-RELATED"/>
    <property type="match status" value="1"/>
</dbReference>
<accession>A0A165I0A9</accession>
<keyword evidence="11" id="KW-1185">Reference proteome</keyword>
<name>A0A165I0A9_EXIGL</name>
<dbReference type="InterPro" id="IPR018934">
    <property type="entry name" value="RIO_dom"/>
</dbReference>
<evidence type="ECO:0000256" key="8">
    <source>
        <dbReference type="ARBA" id="ARBA00048679"/>
    </source>
</evidence>
<dbReference type="GO" id="GO:0005524">
    <property type="term" value="F:ATP binding"/>
    <property type="evidence" value="ECO:0007669"/>
    <property type="project" value="UniProtKB-KW"/>
</dbReference>
<dbReference type="EC" id="2.7.11.1" evidence="1"/>
<dbReference type="SUPFAM" id="SSF56112">
    <property type="entry name" value="Protein kinase-like (PK-like)"/>
    <property type="match status" value="1"/>
</dbReference>
<proteinExistence type="predicted"/>
<keyword evidence="2" id="KW-0723">Serine/threonine-protein kinase</keyword>
<comment type="catalytic activity">
    <reaction evidence="7">
        <text>L-threonyl-[protein] + ATP = O-phospho-L-threonyl-[protein] + ADP + H(+)</text>
        <dbReference type="Rhea" id="RHEA:46608"/>
        <dbReference type="Rhea" id="RHEA-COMP:11060"/>
        <dbReference type="Rhea" id="RHEA-COMP:11605"/>
        <dbReference type="ChEBI" id="CHEBI:15378"/>
        <dbReference type="ChEBI" id="CHEBI:30013"/>
        <dbReference type="ChEBI" id="CHEBI:30616"/>
        <dbReference type="ChEBI" id="CHEBI:61977"/>
        <dbReference type="ChEBI" id="CHEBI:456216"/>
        <dbReference type="EC" id="2.7.11.1"/>
    </reaction>
</comment>
<dbReference type="InterPro" id="IPR000719">
    <property type="entry name" value="Prot_kinase_dom"/>
</dbReference>
<dbReference type="Gene3D" id="1.10.510.10">
    <property type="entry name" value="Transferase(Phosphotransferase) domain 1"/>
    <property type="match status" value="1"/>
</dbReference>
<evidence type="ECO:0000256" key="1">
    <source>
        <dbReference type="ARBA" id="ARBA00012513"/>
    </source>
</evidence>
<dbReference type="Proteomes" id="UP000077266">
    <property type="component" value="Unassembled WGS sequence"/>
</dbReference>
<evidence type="ECO:0000259" key="9">
    <source>
        <dbReference type="PROSITE" id="PS50011"/>
    </source>
</evidence>
<evidence type="ECO:0000313" key="10">
    <source>
        <dbReference type="EMBL" id="KZV92714.1"/>
    </source>
</evidence>
<organism evidence="10 11">
    <name type="scientific">Exidia glandulosa HHB12029</name>
    <dbReference type="NCBI Taxonomy" id="1314781"/>
    <lineage>
        <taxon>Eukaryota</taxon>
        <taxon>Fungi</taxon>
        <taxon>Dikarya</taxon>
        <taxon>Basidiomycota</taxon>
        <taxon>Agaricomycotina</taxon>
        <taxon>Agaricomycetes</taxon>
        <taxon>Auriculariales</taxon>
        <taxon>Exidiaceae</taxon>
        <taxon>Exidia</taxon>
    </lineage>
</organism>
<dbReference type="InterPro" id="IPR052396">
    <property type="entry name" value="Meiotic_Drive_Suppr_Kinase"/>
</dbReference>